<dbReference type="RefSeq" id="WP_085824901.1">
    <property type="nucleotide sequence ID" value="NZ_FWFP01000020.1"/>
</dbReference>
<dbReference type="EC" id="5.1.1.-" evidence="3"/>
<evidence type="ECO:0000313" key="4">
    <source>
        <dbReference type="Proteomes" id="UP000193778"/>
    </source>
</evidence>
<dbReference type="PANTHER" id="PTHR21198">
    <property type="entry name" value="GLUTAMATE RACEMASE"/>
    <property type="match status" value="1"/>
</dbReference>
<gene>
    <name evidence="3" type="primary">racX</name>
    <name evidence="3" type="ORF">RUM8411_04483</name>
</gene>
<dbReference type="NCBIfam" id="TIGR00035">
    <property type="entry name" value="asp_race"/>
    <property type="match status" value="1"/>
</dbReference>
<keyword evidence="2 3" id="KW-0413">Isomerase</keyword>
<proteinExistence type="inferred from homology"/>
<dbReference type="InterPro" id="IPR015942">
    <property type="entry name" value="Asp/Glu/hydantoin_racemase"/>
</dbReference>
<dbReference type="Pfam" id="PF01177">
    <property type="entry name" value="Asp_Glu_race"/>
    <property type="match status" value="1"/>
</dbReference>
<comment type="similarity">
    <text evidence="1">Belongs to the aspartate/glutamate racemases family.</text>
</comment>
<sequence>MAPRLVGILGGMGPEATILLQSKLVEAVSASDDCDHIPLLIDMNPQVPSRFAHLIAGTGENPGPTLATMARRLQTAGALALAMPCNTAHHYAKAITGAVNIPLLNMVDLTADYAARTIGSGVCVGILASPAVRRIRLFEDALSARGFSVVWPKDDEEMLSAIRSIKANGPCRDARETLRGASYELVAAGVDLQIVACSEFSLIADSVAPDANVIDTIDLLVTEICKFSQSGQHGEAE</sequence>
<evidence type="ECO:0000256" key="1">
    <source>
        <dbReference type="ARBA" id="ARBA00007847"/>
    </source>
</evidence>
<dbReference type="AlphaFoldDB" id="A0A1X7ADM7"/>
<dbReference type="Gene3D" id="3.40.50.1860">
    <property type="match status" value="2"/>
</dbReference>
<name>A0A1X7ADM7_9RHOB</name>
<evidence type="ECO:0000313" key="3">
    <source>
        <dbReference type="EMBL" id="SLN76773.1"/>
    </source>
</evidence>
<dbReference type="InterPro" id="IPR001920">
    <property type="entry name" value="Asp/Glu_race"/>
</dbReference>
<dbReference type="Proteomes" id="UP000193778">
    <property type="component" value="Unassembled WGS sequence"/>
</dbReference>
<dbReference type="GO" id="GO:0047661">
    <property type="term" value="F:amino-acid racemase activity"/>
    <property type="evidence" value="ECO:0007669"/>
    <property type="project" value="InterPro"/>
</dbReference>
<keyword evidence="4" id="KW-1185">Reference proteome</keyword>
<reference evidence="4" key="1">
    <citation type="submission" date="2017-03" db="EMBL/GenBank/DDBJ databases">
        <authorList>
            <person name="Rodrigo-Torres L."/>
            <person name="Arahal R.D."/>
            <person name="Lucena T."/>
        </authorList>
    </citation>
    <scope>NUCLEOTIDE SEQUENCE [LARGE SCALE GENOMIC DNA]</scope>
    <source>
        <strain evidence="4">CECT 8411</strain>
    </source>
</reference>
<dbReference type="PANTHER" id="PTHR21198:SF7">
    <property type="entry name" value="ASPARTATE-GLUTAMATE RACEMASE FAMILY"/>
    <property type="match status" value="1"/>
</dbReference>
<dbReference type="OrthoDB" id="9803739at2"/>
<dbReference type="EMBL" id="FWFP01000020">
    <property type="protein sequence ID" value="SLN76773.1"/>
    <property type="molecule type" value="Genomic_DNA"/>
</dbReference>
<evidence type="ECO:0000256" key="2">
    <source>
        <dbReference type="ARBA" id="ARBA00023235"/>
    </source>
</evidence>
<protein>
    <submittedName>
        <fullName evidence="3">Putative amino-acid racemase</fullName>
        <ecNumber evidence="3">5.1.1.-</ecNumber>
    </submittedName>
</protein>
<organism evidence="3 4">
    <name type="scientific">Ruegeria meonggei</name>
    <dbReference type="NCBI Taxonomy" id="1446476"/>
    <lineage>
        <taxon>Bacteria</taxon>
        <taxon>Pseudomonadati</taxon>
        <taxon>Pseudomonadota</taxon>
        <taxon>Alphaproteobacteria</taxon>
        <taxon>Rhodobacterales</taxon>
        <taxon>Roseobacteraceae</taxon>
        <taxon>Ruegeria</taxon>
    </lineage>
</organism>
<accession>A0A1X7ADM7</accession>
<dbReference type="SUPFAM" id="SSF53681">
    <property type="entry name" value="Aspartate/glutamate racemase"/>
    <property type="match status" value="2"/>
</dbReference>
<dbReference type="InterPro" id="IPR004380">
    <property type="entry name" value="Asp_race"/>
</dbReference>